<dbReference type="AlphaFoldDB" id="A0A9Y2KZE2"/>
<evidence type="ECO:0000256" key="1">
    <source>
        <dbReference type="SAM" id="Phobius"/>
    </source>
</evidence>
<name>A0A9Y2KZE2_9RHOB</name>
<keyword evidence="1" id="KW-0472">Membrane</keyword>
<keyword evidence="1" id="KW-1133">Transmembrane helix</keyword>
<gene>
    <name evidence="2" type="ORF">QPJ95_15350</name>
</gene>
<keyword evidence="1" id="KW-0812">Transmembrane</keyword>
<evidence type="ECO:0008006" key="4">
    <source>
        <dbReference type="Google" id="ProtNLM"/>
    </source>
</evidence>
<feature type="transmembrane region" description="Helical" evidence="1">
    <location>
        <begin position="34"/>
        <end position="59"/>
    </location>
</feature>
<dbReference type="Proteomes" id="UP001238334">
    <property type="component" value="Chromosome"/>
</dbReference>
<evidence type="ECO:0000313" key="2">
    <source>
        <dbReference type="EMBL" id="WIY23989.1"/>
    </source>
</evidence>
<sequence length="67" mass="6367">MLVSKITLAFGLCAGLAACGNTTGEQVVIGAGAGLLGSALIGGSLVTGAAVGTAANLIYCKENPGRC</sequence>
<dbReference type="PROSITE" id="PS51257">
    <property type="entry name" value="PROKAR_LIPOPROTEIN"/>
    <property type="match status" value="1"/>
</dbReference>
<evidence type="ECO:0000313" key="3">
    <source>
        <dbReference type="Proteomes" id="UP001238334"/>
    </source>
</evidence>
<dbReference type="KEGG" id="ppso:QPJ95_15350"/>
<reference evidence="2 3" key="1">
    <citation type="submission" date="2023-06" db="EMBL/GenBank/DDBJ databases">
        <title>Parasedimentitalea psychrophila sp. nov., a psychrophilic bacterium isolated from deep-sea sediment.</title>
        <authorList>
            <person name="Li A."/>
        </authorList>
    </citation>
    <scope>NUCLEOTIDE SEQUENCE [LARGE SCALE GENOMIC DNA]</scope>
    <source>
        <strain evidence="2 3">QS115</strain>
    </source>
</reference>
<protein>
    <recommendedName>
        <fullName evidence="4">Lipoprotein</fullName>
    </recommendedName>
</protein>
<proteinExistence type="predicted"/>
<accession>A0A9Y2KZE2</accession>
<dbReference type="EMBL" id="CP127247">
    <property type="protein sequence ID" value="WIY23989.1"/>
    <property type="molecule type" value="Genomic_DNA"/>
</dbReference>
<keyword evidence="3" id="KW-1185">Reference proteome</keyword>
<organism evidence="2 3">
    <name type="scientific">Parasedimentitalea psychrophila</name>
    <dbReference type="NCBI Taxonomy" id="2997337"/>
    <lineage>
        <taxon>Bacteria</taxon>
        <taxon>Pseudomonadati</taxon>
        <taxon>Pseudomonadota</taxon>
        <taxon>Alphaproteobacteria</taxon>
        <taxon>Rhodobacterales</taxon>
        <taxon>Paracoccaceae</taxon>
        <taxon>Parasedimentitalea</taxon>
    </lineage>
</organism>
<dbReference type="RefSeq" id="WP_270916994.1">
    <property type="nucleotide sequence ID" value="NZ_CP127247.1"/>
</dbReference>